<dbReference type="RefSeq" id="WP_114338344.1">
    <property type="nucleotide sequence ID" value="NZ_QPID01000005.1"/>
</dbReference>
<gene>
    <name evidence="1" type="ORF">DU002_10610</name>
</gene>
<dbReference type="Proteomes" id="UP000252558">
    <property type="component" value="Unassembled WGS sequence"/>
</dbReference>
<evidence type="ECO:0000313" key="2">
    <source>
        <dbReference type="Proteomes" id="UP000252558"/>
    </source>
</evidence>
<dbReference type="AlphaFoldDB" id="A0A368NHI9"/>
<keyword evidence="2" id="KW-1185">Reference proteome</keyword>
<dbReference type="EMBL" id="QPID01000005">
    <property type="protein sequence ID" value="RCU50057.1"/>
    <property type="molecule type" value="Genomic_DNA"/>
</dbReference>
<dbReference type="OrthoDB" id="6401262at2"/>
<comment type="caution">
    <text evidence="1">The sequence shown here is derived from an EMBL/GenBank/DDBJ whole genome shotgun (WGS) entry which is preliminary data.</text>
</comment>
<sequence length="143" mass="16593">MSSTFDFYQSEEFRNELRVCRLFRLKYPRGGHYNDGFELLGEIKFANGEELLKALDVIGVSYKIHSEKPQVWCPPPLAVGSETCWIEYENIVTCFGYKTYVKIGTCEPSLEFNFNSVSWYEVTLEDVKRAASFEKVLISYNLL</sequence>
<name>A0A368NHI9_9GAMM</name>
<accession>A0A368NHI9</accession>
<proteinExistence type="predicted"/>
<reference evidence="1 2" key="1">
    <citation type="submission" date="2018-07" db="EMBL/GenBank/DDBJ databases">
        <title>Corallincola holothuriorum sp. nov., a new facultative anaerobe isolated from sea cucumber Apostichopus japonicus.</title>
        <authorList>
            <person name="Xia H."/>
        </authorList>
    </citation>
    <scope>NUCLEOTIDE SEQUENCE [LARGE SCALE GENOMIC DNA]</scope>
    <source>
        <strain evidence="1 2">C4</strain>
    </source>
</reference>
<protein>
    <submittedName>
        <fullName evidence="1">Uncharacterized protein</fullName>
    </submittedName>
</protein>
<evidence type="ECO:0000313" key="1">
    <source>
        <dbReference type="EMBL" id="RCU50057.1"/>
    </source>
</evidence>
<organism evidence="1 2">
    <name type="scientific">Corallincola holothuriorum</name>
    <dbReference type="NCBI Taxonomy" id="2282215"/>
    <lineage>
        <taxon>Bacteria</taxon>
        <taxon>Pseudomonadati</taxon>
        <taxon>Pseudomonadota</taxon>
        <taxon>Gammaproteobacteria</taxon>
        <taxon>Alteromonadales</taxon>
        <taxon>Psychromonadaceae</taxon>
        <taxon>Corallincola</taxon>
    </lineage>
</organism>